<proteinExistence type="predicted"/>
<keyword evidence="4" id="KW-1185">Reference proteome</keyword>
<dbReference type="InterPro" id="IPR001763">
    <property type="entry name" value="Rhodanese-like_dom"/>
</dbReference>
<dbReference type="Proteomes" id="UP001569414">
    <property type="component" value="Unassembled WGS sequence"/>
</dbReference>
<accession>A0ABV4NNB3</accession>
<reference evidence="3 4" key="1">
    <citation type="submission" date="2024-08" db="EMBL/GenBank/DDBJ databases">
        <authorList>
            <person name="Ishaq N."/>
        </authorList>
    </citation>
    <scope>NUCLEOTIDE SEQUENCE [LARGE SCALE GENOMIC DNA]</scope>
    <source>
        <strain evidence="3 4">JCM 30400</strain>
    </source>
</reference>
<comment type="caution">
    <text evidence="3">The sequence shown here is derived from an EMBL/GenBank/DDBJ whole genome shotgun (WGS) entry which is preliminary data.</text>
</comment>
<sequence>MVRVHFCFCFCFCFCLLLLLPPSLAASEEKISTKKTNPLTLLDPTTVDKFVNELPNPIEIRPLGAAPVKLPALPTRTWMGLRDREGKRLMTKVWGFEYAGRIHSPGPTIRAREGQPVFVHWANGLPGPHLFPVDRSIHLADVKDPKAVPIVIHLHGGHTEWKSDGNPLAWYTRNYRETGPQFDKKIYEYDNSQDAATIWYHDHTLGMTRLNVYAGLFGFYLVGDKNEDRLIQEKLLPSEEHTRVVAITDSLFTSDGQLYFPGWRNQPPSPVSHEVVKANWPNPSHLDEFFGNFILANGMAWPKVSVTPHVYRLRLLNASDTRTLILRINEDIPFVQIGGDGGFLDHPVQLDELVLAPAERADVLVDFSGYEGRQLTLRNFGPDIPFKGFVEANDPKSSIPLVYNPGGKRVLSDGRGGTTPATDPNNTGQVLQFHIASAPTKVSPDRQKTAAIDTIGDLKLTLNTPLRPPLNRLSQASKIRQLATYRLDDPYGRNLLMLGPVKEGSLFFEDPTTEIIQHNAVEIWEIYNPTVSAHPIHIHLVEFQVLDRQPFKGKLIPKPQKFMHTDKTFQGARLEIESLQGKPLPPQPEESGPKDTVIALPGQVTRVIARFDREGLYVWHCHLLSHEDYDMMRPFEVLAPKLSTAD</sequence>
<dbReference type="CDD" id="cd13891">
    <property type="entry name" value="CuRO_3_CotA_like"/>
    <property type="match status" value="1"/>
</dbReference>
<organism evidence="3 4">
    <name type="scientific">Microbulbifer echini</name>
    <dbReference type="NCBI Taxonomy" id="1529067"/>
    <lineage>
        <taxon>Bacteria</taxon>
        <taxon>Pseudomonadati</taxon>
        <taxon>Pseudomonadota</taxon>
        <taxon>Gammaproteobacteria</taxon>
        <taxon>Cellvibrionales</taxon>
        <taxon>Microbulbiferaceae</taxon>
        <taxon>Microbulbifer</taxon>
    </lineage>
</organism>
<protein>
    <submittedName>
        <fullName evidence="3">Multicopper oxidase family protein</fullName>
    </submittedName>
</protein>
<dbReference type="PANTHER" id="PTHR48267:SF1">
    <property type="entry name" value="BILIRUBIN OXIDASE"/>
    <property type="match status" value="1"/>
</dbReference>
<dbReference type="PROSITE" id="PS50206">
    <property type="entry name" value="RHODANESE_3"/>
    <property type="match status" value="1"/>
</dbReference>
<dbReference type="InterPro" id="IPR008972">
    <property type="entry name" value="Cupredoxin"/>
</dbReference>
<name>A0ABV4NNB3_9GAMM</name>
<dbReference type="Pfam" id="PF07732">
    <property type="entry name" value="Cu-oxidase_3"/>
    <property type="match status" value="1"/>
</dbReference>
<keyword evidence="1" id="KW-0732">Signal</keyword>
<feature type="chain" id="PRO_5046122487" evidence="1">
    <location>
        <begin position="26"/>
        <end position="646"/>
    </location>
</feature>
<dbReference type="SUPFAM" id="SSF49503">
    <property type="entry name" value="Cupredoxins"/>
    <property type="match status" value="3"/>
</dbReference>
<gene>
    <name evidence="3" type="ORF">ACCI51_10740</name>
</gene>
<dbReference type="InterPro" id="IPR011707">
    <property type="entry name" value="Cu-oxidase-like_N"/>
</dbReference>
<dbReference type="Gene3D" id="2.60.40.420">
    <property type="entry name" value="Cupredoxins - blue copper proteins"/>
    <property type="match status" value="3"/>
</dbReference>
<evidence type="ECO:0000256" key="1">
    <source>
        <dbReference type="SAM" id="SignalP"/>
    </source>
</evidence>
<dbReference type="InterPro" id="IPR045087">
    <property type="entry name" value="Cu-oxidase_fam"/>
</dbReference>
<evidence type="ECO:0000313" key="3">
    <source>
        <dbReference type="EMBL" id="MFA0791022.1"/>
    </source>
</evidence>
<dbReference type="Pfam" id="PF07731">
    <property type="entry name" value="Cu-oxidase_2"/>
    <property type="match status" value="1"/>
</dbReference>
<dbReference type="PANTHER" id="PTHR48267">
    <property type="entry name" value="CUPREDOXIN SUPERFAMILY PROTEIN"/>
    <property type="match status" value="1"/>
</dbReference>
<evidence type="ECO:0000313" key="4">
    <source>
        <dbReference type="Proteomes" id="UP001569414"/>
    </source>
</evidence>
<feature type="signal peptide" evidence="1">
    <location>
        <begin position="1"/>
        <end position="25"/>
    </location>
</feature>
<dbReference type="RefSeq" id="WP_371843549.1">
    <property type="nucleotide sequence ID" value="NZ_JBGMEL010000009.1"/>
</dbReference>
<dbReference type="InterPro" id="IPR011706">
    <property type="entry name" value="Cu-oxidase_C"/>
</dbReference>
<dbReference type="EMBL" id="JBGMEL010000009">
    <property type="protein sequence ID" value="MFA0791022.1"/>
    <property type="molecule type" value="Genomic_DNA"/>
</dbReference>
<feature type="domain" description="Rhodanese" evidence="2">
    <location>
        <begin position="151"/>
        <end position="170"/>
    </location>
</feature>
<evidence type="ECO:0000259" key="2">
    <source>
        <dbReference type="PROSITE" id="PS50206"/>
    </source>
</evidence>
<dbReference type="CDD" id="cd13844">
    <property type="entry name" value="CuRO_1_BOD_CotA_like"/>
    <property type="match status" value="1"/>
</dbReference>